<evidence type="ECO:0000313" key="1">
    <source>
        <dbReference type="EMBL" id="KYP44980.1"/>
    </source>
</evidence>
<accession>A0A151RR05</accession>
<dbReference type="Gramene" id="C.cajan_35353.t">
    <property type="protein sequence ID" value="C.cajan_35353.t.cds1"/>
    <property type="gene ID" value="C.cajan_35353"/>
</dbReference>
<proteinExistence type="predicted"/>
<sequence>EKLTSKCIISHTKNGESICPLDMENIAIVRKGNIAIIIVITPLIDLAKYLFGYRTSIALAGVELSQNNLPPSNHCIQYPH</sequence>
<dbReference type="AlphaFoldDB" id="A0A151RR05"/>
<name>A0A151RR05_CAJCA</name>
<dbReference type="EMBL" id="KQ483606">
    <property type="protein sequence ID" value="KYP44980.1"/>
    <property type="molecule type" value="Genomic_DNA"/>
</dbReference>
<reference evidence="1" key="1">
    <citation type="journal article" date="2012" name="Nat. Biotechnol.">
        <title>Draft genome sequence of pigeonpea (Cajanus cajan), an orphan legume crop of resource-poor farmers.</title>
        <authorList>
            <person name="Varshney R.K."/>
            <person name="Chen W."/>
            <person name="Li Y."/>
            <person name="Bharti A.K."/>
            <person name="Saxena R.K."/>
            <person name="Schlueter J.A."/>
            <person name="Donoghue M.T."/>
            <person name="Azam S."/>
            <person name="Fan G."/>
            <person name="Whaley A.M."/>
            <person name="Farmer A.D."/>
            <person name="Sheridan J."/>
            <person name="Iwata A."/>
            <person name="Tuteja R."/>
            <person name="Penmetsa R.V."/>
            <person name="Wu W."/>
            <person name="Upadhyaya H.D."/>
            <person name="Yang S.P."/>
            <person name="Shah T."/>
            <person name="Saxena K.B."/>
            <person name="Michael T."/>
            <person name="McCombie W.R."/>
            <person name="Yang B."/>
            <person name="Zhang G."/>
            <person name="Yang H."/>
            <person name="Wang J."/>
            <person name="Spillane C."/>
            <person name="Cook D.R."/>
            <person name="May G.D."/>
            <person name="Xu X."/>
            <person name="Jackson S.A."/>
        </authorList>
    </citation>
    <scope>NUCLEOTIDE SEQUENCE [LARGE SCALE GENOMIC DNA]</scope>
</reference>
<feature type="non-terminal residue" evidence="1">
    <location>
        <position position="1"/>
    </location>
</feature>
<gene>
    <name evidence="1" type="ORF">KK1_033500</name>
</gene>
<keyword evidence="2" id="KW-1185">Reference proteome</keyword>
<protein>
    <submittedName>
        <fullName evidence="1">Uncharacterized protein</fullName>
    </submittedName>
</protein>
<evidence type="ECO:0000313" key="2">
    <source>
        <dbReference type="Proteomes" id="UP000075243"/>
    </source>
</evidence>
<dbReference type="Proteomes" id="UP000075243">
    <property type="component" value="Unassembled WGS sequence"/>
</dbReference>
<organism evidence="1 2">
    <name type="scientific">Cajanus cajan</name>
    <name type="common">Pigeon pea</name>
    <name type="synonym">Cajanus indicus</name>
    <dbReference type="NCBI Taxonomy" id="3821"/>
    <lineage>
        <taxon>Eukaryota</taxon>
        <taxon>Viridiplantae</taxon>
        <taxon>Streptophyta</taxon>
        <taxon>Embryophyta</taxon>
        <taxon>Tracheophyta</taxon>
        <taxon>Spermatophyta</taxon>
        <taxon>Magnoliopsida</taxon>
        <taxon>eudicotyledons</taxon>
        <taxon>Gunneridae</taxon>
        <taxon>Pentapetalae</taxon>
        <taxon>rosids</taxon>
        <taxon>fabids</taxon>
        <taxon>Fabales</taxon>
        <taxon>Fabaceae</taxon>
        <taxon>Papilionoideae</taxon>
        <taxon>50 kb inversion clade</taxon>
        <taxon>NPAAA clade</taxon>
        <taxon>indigoferoid/millettioid clade</taxon>
        <taxon>Phaseoleae</taxon>
        <taxon>Cajanus</taxon>
    </lineage>
</organism>